<dbReference type="AlphaFoldDB" id="A0A543I2X7"/>
<dbReference type="RefSeq" id="WP_141842520.1">
    <property type="nucleotide sequence ID" value="NZ_VFPM01000001.1"/>
</dbReference>
<dbReference type="OrthoDB" id="5147934at2"/>
<accession>A0A543I2X7</accession>
<keyword evidence="2" id="KW-1185">Reference proteome</keyword>
<dbReference type="EMBL" id="VFPM01000001">
    <property type="protein sequence ID" value="TQM64949.1"/>
    <property type="molecule type" value="Genomic_DNA"/>
</dbReference>
<sequence>MSATLRLPDPLPTNDAVEWTGQRFGLQPYLDAVSNAGSARPAEVEALAPRLVEALSDPDRFVVAHVLLTRLSRVPHATFPDWNGLAVELAADGSAHVDPAQREVLARRWRAWLEATPHPPELPADQGGRMP</sequence>
<proteinExistence type="predicted"/>
<dbReference type="Proteomes" id="UP000316747">
    <property type="component" value="Unassembled WGS sequence"/>
</dbReference>
<evidence type="ECO:0000313" key="1">
    <source>
        <dbReference type="EMBL" id="TQM64949.1"/>
    </source>
</evidence>
<organism evidence="1 2">
    <name type="scientific">Humibacillus xanthopallidus</name>
    <dbReference type="NCBI Taxonomy" id="412689"/>
    <lineage>
        <taxon>Bacteria</taxon>
        <taxon>Bacillati</taxon>
        <taxon>Actinomycetota</taxon>
        <taxon>Actinomycetes</taxon>
        <taxon>Micrococcales</taxon>
        <taxon>Intrasporangiaceae</taxon>
        <taxon>Humibacillus</taxon>
    </lineage>
</organism>
<protein>
    <submittedName>
        <fullName evidence="1">Uncharacterized protein</fullName>
    </submittedName>
</protein>
<comment type="caution">
    <text evidence="1">The sequence shown here is derived from an EMBL/GenBank/DDBJ whole genome shotgun (WGS) entry which is preliminary data.</text>
</comment>
<evidence type="ECO:0000313" key="2">
    <source>
        <dbReference type="Proteomes" id="UP000316747"/>
    </source>
</evidence>
<reference evidence="1 2" key="1">
    <citation type="submission" date="2019-06" db="EMBL/GenBank/DDBJ databases">
        <title>Genome sequencing of plant associated microbes to promote plant fitness in Sorghum bicolor and Oryza sativa.</title>
        <authorList>
            <person name="Coleman-Derr D."/>
        </authorList>
    </citation>
    <scope>NUCLEOTIDE SEQUENCE [LARGE SCALE GENOMIC DNA]</scope>
    <source>
        <strain evidence="1 2">KV-663</strain>
    </source>
</reference>
<name>A0A543I2X7_9MICO</name>
<gene>
    <name evidence="1" type="ORF">FBY41_1331</name>
</gene>